<sequence>MSKILARSLLATTFGACAVLGVPTAVSAAPEPAAAAVDESPLTKTSMPRSAATTCDNSAGTGHCVTTAPIEDGIIPCPAGWICLYTASGWREMQVRWPAGNYHPNFALIDCPSGVKCNHGGRGFNDEVSSWANNGTGILYCVNWDAAAGSLNNDMPSGTQGSYIGDLWNDQSSALSSSGC</sequence>
<reference evidence="2 3" key="1">
    <citation type="submission" date="2018-03" db="EMBL/GenBank/DDBJ databases">
        <title>Genomic Encyclopedia of Archaeal and Bacterial Type Strains, Phase II (KMG-II): from individual species to whole genera.</title>
        <authorList>
            <person name="Goeker M."/>
        </authorList>
    </citation>
    <scope>NUCLEOTIDE SEQUENCE [LARGE SCALE GENOMIC DNA]</scope>
    <source>
        <strain evidence="2 3">DSM 44720</strain>
    </source>
</reference>
<proteinExistence type="predicted"/>
<protein>
    <recommendedName>
        <fullName evidence="4">Peptidase inhibitor family I36</fullName>
    </recommendedName>
</protein>
<dbReference type="Proteomes" id="UP000239494">
    <property type="component" value="Unassembled WGS sequence"/>
</dbReference>
<gene>
    <name evidence="2" type="ORF">CLV43_105114</name>
</gene>
<dbReference type="AlphaFoldDB" id="A0A2T0T6Q1"/>
<keyword evidence="1" id="KW-0732">Signal</keyword>
<name>A0A2T0T6Q1_9PSEU</name>
<dbReference type="RefSeq" id="WP_245886631.1">
    <property type="nucleotide sequence ID" value="NZ_PVTF01000005.1"/>
</dbReference>
<accession>A0A2T0T6Q1</accession>
<feature type="chain" id="PRO_5015522620" description="Peptidase inhibitor family I36" evidence="1">
    <location>
        <begin position="29"/>
        <end position="180"/>
    </location>
</feature>
<comment type="caution">
    <text evidence="2">The sequence shown here is derived from an EMBL/GenBank/DDBJ whole genome shotgun (WGS) entry which is preliminary data.</text>
</comment>
<keyword evidence="3" id="KW-1185">Reference proteome</keyword>
<evidence type="ECO:0008006" key="4">
    <source>
        <dbReference type="Google" id="ProtNLM"/>
    </source>
</evidence>
<feature type="signal peptide" evidence="1">
    <location>
        <begin position="1"/>
        <end position="28"/>
    </location>
</feature>
<dbReference type="EMBL" id="PVTF01000005">
    <property type="protein sequence ID" value="PRY41356.1"/>
    <property type="molecule type" value="Genomic_DNA"/>
</dbReference>
<evidence type="ECO:0000256" key="1">
    <source>
        <dbReference type="SAM" id="SignalP"/>
    </source>
</evidence>
<evidence type="ECO:0000313" key="3">
    <source>
        <dbReference type="Proteomes" id="UP000239494"/>
    </source>
</evidence>
<organism evidence="2 3">
    <name type="scientific">Umezawaea tangerina</name>
    <dbReference type="NCBI Taxonomy" id="84725"/>
    <lineage>
        <taxon>Bacteria</taxon>
        <taxon>Bacillati</taxon>
        <taxon>Actinomycetota</taxon>
        <taxon>Actinomycetes</taxon>
        <taxon>Pseudonocardiales</taxon>
        <taxon>Pseudonocardiaceae</taxon>
        <taxon>Umezawaea</taxon>
    </lineage>
</organism>
<evidence type="ECO:0000313" key="2">
    <source>
        <dbReference type="EMBL" id="PRY41356.1"/>
    </source>
</evidence>